<keyword evidence="3" id="KW-1185">Reference proteome</keyword>
<reference evidence="2" key="1">
    <citation type="journal article" date="2023" name="G3 (Bethesda)">
        <title>A reference genome for the long-term kleptoplast-retaining sea slug Elysia crispata morphotype clarki.</title>
        <authorList>
            <person name="Eastman K.E."/>
            <person name="Pendleton A.L."/>
            <person name="Shaikh M.A."/>
            <person name="Suttiyut T."/>
            <person name="Ogas R."/>
            <person name="Tomko P."/>
            <person name="Gavelis G."/>
            <person name="Widhalm J.R."/>
            <person name="Wisecaver J.H."/>
        </authorList>
    </citation>
    <scope>NUCLEOTIDE SEQUENCE</scope>
    <source>
        <strain evidence="2">ECLA1</strain>
    </source>
</reference>
<organism evidence="2 3">
    <name type="scientific">Elysia crispata</name>
    <name type="common">lettuce slug</name>
    <dbReference type="NCBI Taxonomy" id="231223"/>
    <lineage>
        <taxon>Eukaryota</taxon>
        <taxon>Metazoa</taxon>
        <taxon>Spiralia</taxon>
        <taxon>Lophotrochozoa</taxon>
        <taxon>Mollusca</taxon>
        <taxon>Gastropoda</taxon>
        <taxon>Heterobranchia</taxon>
        <taxon>Euthyneura</taxon>
        <taxon>Panpulmonata</taxon>
        <taxon>Sacoglossa</taxon>
        <taxon>Placobranchoidea</taxon>
        <taxon>Plakobranchidae</taxon>
        <taxon>Elysia</taxon>
    </lineage>
</organism>
<dbReference type="Proteomes" id="UP001283361">
    <property type="component" value="Unassembled WGS sequence"/>
</dbReference>
<protein>
    <submittedName>
        <fullName evidence="2">Uncharacterized protein</fullName>
    </submittedName>
</protein>
<name>A0AAE1AHA4_9GAST</name>
<accession>A0AAE1AHA4</accession>
<evidence type="ECO:0000313" key="3">
    <source>
        <dbReference type="Proteomes" id="UP001283361"/>
    </source>
</evidence>
<comment type="caution">
    <text evidence="2">The sequence shown here is derived from an EMBL/GenBank/DDBJ whole genome shotgun (WGS) entry which is preliminary data.</text>
</comment>
<evidence type="ECO:0000256" key="1">
    <source>
        <dbReference type="SAM" id="MobiDB-lite"/>
    </source>
</evidence>
<gene>
    <name evidence="2" type="ORF">RRG08_055506</name>
</gene>
<feature type="region of interest" description="Disordered" evidence="1">
    <location>
        <begin position="44"/>
        <end position="139"/>
    </location>
</feature>
<sequence>MHYLASVHCNMCMINIDATLKRSTYQLEVGVICIVQFAVTDPKFGSGGAGRGGRVNPLAKSHGIDRGKASPSFVSQARLHTSKSHCSRNYCPQQKKKKKISSHSSNPDQSSSSCRRTPLEQPMSDWENVGRPWSACRGK</sequence>
<feature type="compositionally biased region" description="Low complexity" evidence="1">
    <location>
        <begin position="102"/>
        <end position="113"/>
    </location>
</feature>
<evidence type="ECO:0000313" key="2">
    <source>
        <dbReference type="EMBL" id="KAK3787850.1"/>
    </source>
</evidence>
<proteinExistence type="predicted"/>
<dbReference type="AlphaFoldDB" id="A0AAE1AHA4"/>
<dbReference type="EMBL" id="JAWDGP010001828">
    <property type="protein sequence ID" value="KAK3787850.1"/>
    <property type="molecule type" value="Genomic_DNA"/>
</dbReference>